<dbReference type="InterPro" id="IPR004813">
    <property type="entry name" value="OPT"/>
</dbReference>
<evidence type="ECO:0000256" key="4">
    <source>
        <dbReference type="ARBA" id="ARBA00022692"/>
    </source>
</evidence>
<keyword evidence="3" id="KW-0813">Transport</keyword>
<protein>
    <submittedName>
        <fullName evidence="11">Uncharacterized protein</fullName>
    </submittedName>
</protein>
<dbReference type="GO" id="GO:0035673">
    <property type="term" value="F:oligopeptide transmembrane transporter activity"/>
    <property type="evidence" value="ECO:0007669"/>
    <property type="project" value="InterPro"/>
</dbReference>
<gene>
    <name evidence="11" type="ORF">NLJ89_g3307</name>
</gene>
<evidence type="ECO:0000313" key="11">
    <source>
        <dbReference type="EMBL" id="KAJ3512796.1"/>
    </source>
</evidence>
<keyword evidence="5" id="KW-0571">Peptide transport</keyword>
<reference evidence="11" key="1">
    <citation type="submission" date="2022-07" db="EMBL/GenBank/DDBJ databases">
        <title>Genome Sequence of Agrocybe chaxingu.</title>
        <authorList>
            <person name="Buettner E."/>
        </authorList>
    </citation>
    <scope>NUCLEOTIDE SEQUENCE</scope>
    <source>
        <strain evidence="11">MP-N11</strain>
    </source>
</reference>
<keyword evidence="6" id="KW-0653">Protein transport</keyword>
<keyword evidence="12" id="KW-1185">Reference proteome</keyword>
<sequence>MVAPQFVFSIEPANQIVQCVDTRIWWDPANVQGTPNFFGVIPGGQSFAIPQGQITTVPSQGTGFTWKPPPPRWNHAPNRRRRQQGPSSTPGSPAGGSYPTGTDGGTSGGGGSSNVGAIVGGVIGGLAVIIAGACLLWFFLIGFLGPIPFYFLARRFPLSFWRYINVPVFFAGLGAMPPASGINYISWVLWGFIFNFCIRRFHFRWWMRYNYILSAALDAGVAIAMIVVFFALGPAKDGWC</sequence>
<dbReference type="Pfam" id="PF03169">
    <property type="entry name" value="OPT"/>
    <property type="match status" value="1"/>
</dbReference>
<dbReference type="PANTHER" id="PTHR22601">
    <property type="entry name" value="ISP4 LIKE PROTEIN"/>
    <property type="match status" value="1"/>
</dbReference>
<dbReference type="AlphaFoldDB" id="A0A9W8K5V0"/>
<evidence type="ECO:0000256" key="1">
    <source>
        <dbReference type="ARBA" id="ARBA00004141"/>
    </source>
</evidence>
<evidence type="ECO:0000256" key="3">
    <source>
        <dbReference type="ARBA" id="ARBA00022448"/>
    </source>
</evidence>
<name>A0A9W8K5V0_9AGAR</name>
<dbReference type="EMBL" id="JANKHO010000235">
    <property type="protein sequence ID" value="KAJ3512796.1"/>
    <property type="molecule type" value="Genomic_DNA"/>
</dbReference>
<evidence type="ECO:0000256" key="6">
    <source>
        <dbReference type="ARBA" id="ARBA00022927"/>
    </source>
</evidence>
<feature type="compositionally biased region" description="Low complexity" evidence="9">
    <location>
        <begin position="85"/>
        <end position="101"/>
    </location>
</feature>
<organism evidence="11 12">
    <name type="scientific">Agrocybe chaxingu</name>
    <dbReference type="NCBI Taxonomy" id="84603"/>
    <lineage>
        <taxon>Eukaryota</taxon>
        <taxon>Fungi</taxon>
        <taxon>Dikarya</taxon>
        <taxon>Basidiomycota</taxon>
        <taxon>Agaricomycotina</taxon>
        <taxon>Agaricomycetes</taxon>
        <taxon>Agaricomycetidae</taxon>
        <taxon>Agaricales</taxon>
        <taxon>Agaricineae</taxon>
        <taxon>Strophariaceae</taxon>
        <taxon>Agrocybe</taxon>
    </lineage>
</organism>
<accession>A0A9W8K5V0</accession>
<feature type="transmembrane region" description="Helical" evidence="10">
    <location>
        <begin position="117"/>
        <end position="144"/>
    </location>
</feature>
<dbReference type="OrthoDB" id="3267813at2759"/>
<proteinExistence type="inferred from homology"/>
<comment type="subcellular location">
    <subcellularLocation>
        <location evidence="1">Membrane</location>
        <topology evidence="1">Multi-pass membrane protein</topology>
    </subcellularLocation>
</comment>
<evidence type="ECO:0000256" key="9">
    <source>
        <dbReference type="SAM" id="MobiDB-lite"/>
    </source>
</evidence>
<dbReference type="Proteomes" id="UP001148786">
    <property type="component" value="Unassembled WGS sequence"/>
</dbReference>
<keyword evidence="7 10" id="KW-1133">Transmembrane helix</keyword>
<keyword evidence="4 10" id="KW-0812">Transmembrane</keyword>
<feature type="transmembrane region" description="Helical" evidence="10">
    <location>
        <begin position="210"/>
        <end position="232"/>
    </location>
</feature>
<evidence type="ECO:0000256" key="8">
    <source>
        <dbReference type="ARBA" id="ARBA00023136"/>
    </source>
</evidence>
<dbReference type="GO" id="GO:0015031">
    <property type="term" value="P:protein transport"/>
    <property type="evidence" value="ECO:0007669"/>
    <property type="project" value="UniProtKB-KW"/>
</dbReference>
<evidence type="ECO:0000256" key="10">
    <source>
        <dbReference type="SAM" id="Phobius"/>
    </source>
</evidence>
<dbReference type="InterPro" id="IPR004648">
    <property type="entry name" value="Oligpept_transpt"/>
</dbReference>
<comment type="similarity">
    <text evidence="2">Belongs to the oligopeptide OPT transporter family.</text>
</comment>
<dbReference type="GO" id="GO:0016020">
    <property type="term" value="C:membrane"/>
    <property type="evidence" value="ECO:0007669"/>
    <property type="project" value="UniProtKB-SubCell"/>
</dbReference>
<evidence type="ECO:0000256" key="2">
    <source>
        <dbReference type="ARBA" id="ARBA00008807"/>
    </source>
</evidence>
<comment type="caution">
    <text evidence="11">The sequence shown here is derived from an EMBL/GenBank/DDBJ whole genome shotgun (WGS) entry which is preliminary data.</text>
</comment>
<evidence type="ECO:0000256" key="7">
    <source>
        <dbReference type="ARBA" id="ARBA00022989"/>
    </source>
</evidence>
<keyword evidence="8 10" id="KW-0472">Membrane</keyword>
<evidence type="ECO:0000256" key="5">
    <source>
        <dbReference type="ARBA" id="ARBA00022856"/>
    </source>
</evidence>
<feature type="region of interest" description="Disordered" evidence="9">
    <location>
        <begin position="58"/>
        <end position="109"/>
    </location>
</feature>
<evidence type="ECO:0000313" key="12">
    <source>
        <dbReference type="Proteomes" id="UP001148786"/>
    </source>
</evidence>